<feature type="active site" description="Thioimide intermediate" evidence="5">
    <location>
        <position position="64"/>
    </location>
</feature>
<evidence type="ECO:0000256" key="2">
    <source>
        <dbReference type="ARBA" id="ARBA00022785"/>
    </source>
</evidence>
<dbReference type="PANTHER" id="PTHR34354:SF1">
    <property type="entry name" value="NADPH-DEPENDENT 7-CYANO-7-DEAZAGUANINE REDUCTASE"/>
    <property type="match status" value="1"/>
</dbReference>
<dbReference type="GO" id="GO:0005737">
    <property type="term" value="C:cytoplasm"/>
    <property type="evidence" value="ECO:0007669"/>
    <property type="project" value="UniProtKB-SubCell"/>
</dbReference>
<dbReference type="EMBL" id="CAACVI010000001">
    <property type="protein sequence ID" value="VEN72625.1"/>
    <property type="molecule type" value="Genomic_DNA"/>
</dbReference>
<reference evidence="6" key="1">
    <citation type="submission" date="2019-01" db="EMBL/GenBank/DDBJ databases">
        <authorList>
            <consortium name="Genoscope - CEA"/>
            <person name="William W."/>
        </authorList>
    </citation>
    <scope>NUCLEOTIDE SEQUENCE</scope>
    <source>
        <strain evidence="6">CR-1</strain>
    </source>
</reference>
<dbReference type="EC" id="1.7.1.13" evidence="5"/>
<dbReference type="PANTHER" id="PTHR34354">
    <property type="entry name" value="NADPH-DEPENDENT 7-CYANO-7-DEAZAGUANINE REDUCTASE"/>
    <property type="match status" value="1"/>
</dbReference>
<comment type="catalytic activity">
    <reaction evidence="5">
        <text>7-aminomethyl-7-carbaguanine + 2 NADP(+) = 7-cyano-7-carbaguanine + 2 NADPH + 3 H(+)</text>
        <dbReference type="Rhea" id="RHEA:13409"/>
        <dbReference type="ChEBI" id="CHEBI:15378"/>
        <dbReference type="ChEBI" id="CHEBI:45075"/>
        <dbReference type="ChEBI" id="CHEBI:57783"/>
        <dbReference type="ChEBI" id="CHEBI:58349"/>
        <dbReference type="ChEBI" id="CHEBI:58703"/>
        <dbReference type="EC" id="1.7.1.13"/>
    </reaction>
</comment>
<comment type="pathway">
    <text evidence="5">tRNA modification; tRNA-queuosine biosynthesis.</text>
</comment>
<dbReference type="UniPathway" id="UPA00392"/>
<proteinExistence type="inferred from homology"/>
<dbReference type="GO" id="GO:0008616">
    <property type="term" value="P:tRNA queuosine(34) biosynthetic process"/>
    <property type="evidence" value="ECO:0007669"/>
    <property type="project" value="UniProtKB-UniRule"/>
</dbReference>
<dbReference type="InterPro" id="IPR043133">
    <property type="entry name" value="GTP-CH-I_C/QueF"/>
</dbReference>
<keyword evidence="2 5" id="KW-0671">Queuosine biosynthesis</keyword>
<dbReference type="InterPro" id="IPR050084">
    <property type="entry name" value="NADPH_dep_7-cyano-7-deazaG_red"/>
</dbReference>
<evidence type="ECO:0000256" key="5">
    <source>
        <dbReference type="HAMAP-Rule" id="MF_00818"/>
    </source>
</evidence>
<evidence type="ECO:0000256" key="3">
    <source>
        <dbReference type="ARBA" id="ARBA00022857"/>
    </source>
</evidence>
<dbReference type="AlphaFoldDB" id="A0A484HDN2"/>
<comment type="function">
    <text evidence="5">Catalyzes the NADPH-dependent reduction of 7-cyano-7-deazaguanine (preQ0) to 7-aminomethyl-7-deazaguanine (preQ1).</text>
</comment>
<dbReference type="SUPFAM" id="SSF55620">
    <property type="entry name" value="Tetrahydrobiopterin biosynthesis enzymes-like"/>
    <property type="match status" value="1"/>
</dbReference>
<dbReference type="InterPro" id="IPR029500">
    <property type="entry name" value="QueF"/>
</dbReference>
<gene>
    <name evidence="5 6" type="primary">queF</name>
    <name evidence="6" type="ORF">EPICR_10124</name>
</gene>
<dbReference type="Gene3D" id="3.30.1130.10">
    <property type="match status" value="1"/>
</dbReference>
<evidence type="ECO:0000256" key="4">
    <source>
        <dbReference type="ARBA" id="ARBA00023002"/>
    </source>
</evidence>
<dbReference type="HAMAP" id="MF_00818">
    <property type="entry name" value="QueF_type1"/>
    <property type="match status" value="1"/>
</dbReference>
<comment type="subcellular location">
    <subcellularLocation>
        <location evidence="5">Cytoplasm</location>
    </subcellularLocation>
</comment>
<dbReference type="Pfam" id="PF14489">
    <property type="entry name" value="QueF"/>
    <property type="match status" value="1"/>
</dbReference>
<comment type="similarity">
    <text evidence="5">Belongs to the GTP cyclohydrolase I family. QueF type 1 subfamily.</text>
</comment>
<feature type="binding site" evidence="5">
    <location>
        <begin position="86"/>
        <end position="88"/>
    </location>
    <ligand>
        <name>substrate</name>
    </ligand>
</feature>
<dbReference type="NCBIfam" id="TIGR03139">
    <property type="entry name" value="QueF-II"/>
    <property type="match status" value="1"/>
</dbReference>
<keyword evidence="4 5" id="KW-0560">Oxidoreductase</keyword>
<feature type="active site" description="Proton donor" evidence="5">
    <location>
        <position position="71"/>
    </location>
</feature>
<name>A0A484HDN2_9BACT</name>
<dbReference type="InterPro" id="IPR016856">
    <property type="entry name" value="QueF_type1"/>
</dbReference>
<keyword evidence="1 5" id="KW-0963">Cytoplasm</keyword>
<protein>
    <recommendedName>
        <fullName evidence="5">NADPH-dependent 7-cyano-7-deazaguanine reductase</fullName>
        <ecNumber evidence="5">1.7.1.13</ecNumber>
    </recommendedName>
    <alternativeName>
        <fullName evidence="5">7-cyano-7-carbaguanine reductase</fullName>
    </alternativeName>
    <alternativeName>
        <fullName evidence="5">NADPH-dependent nitrile oxidoreductase</fullName>
    </alternativeName>
    <alternativeName>
        <fullName evidence="5">PreQ(0) reductase</fullName>
    </alternativeName>
</protein>
<sequence>MNASLKTCEERFAMTEKKAAPKPPYAIEDPGSVKAGILDPIDYAYSGKRDIDIVIRQPEFTSVCPMTGLPDYATISVRYTPDQKIIELKSLKYYLLQYRNVGIFYEHVVNRILDDLCERIKPKRMEVTGEFTARGGIGARVSAAYPASDGG</sequence>
<dbReference type="GO" id="GO:0033739">
    <property type="term" value="F:preQ1 synthase activity"/>
    <property type="evidence" value="ECO:0007669"/>
    <property type="project" value="UniProtKB-UniRule"/>
</dbReference>
<evidence type="ECO:0000256" key="1">
    <source>
        <dbReference type="ARBA" id="ARBA00022490"/>
    </source>
</evidence>
<evidence type="ECO:0000313" key="6">
    <source>
        <dbReference type="EMBL" id="VEN72625.1"/>
    </source>
</evidence>
<organism evidence="6">
    <name type="scientific">uncultured Desulfobacteraceae bacterium</name>
    <dbReference type="NCBI Taxonomy" id="218296"/>
    <lineage>
        <taxon>Bacteria</taxon>
        <taxon>Pseudomonadati</taxon>
        <taxon>Thermodesulfobacteriota</taxon>
        <taxon>Desulfobacteria</taxon>
        <taxon>Desulfobacterales</taxon>
        <taxon>Desulfobacteraceae</taxon>
        <taxon>environmental samples</taxon>
    </lineage>
</organism>
<feature type="binding site" evidence="5">
    <location>
        <begin position="105"/>
        <end position="106"/>
    </location>
    <ligand>
        <name>substrate</name>
    </ligand>
</feature>
<accession>A0A484HDN2</accession>
<keyword evidence="3 5" id="KW-0521">NADP</keyword>